<keyword evidence="3" id="KW-0328">Glycosyltransferase</keyword>
<evidence type="ECO:0000313" key="7">
    <source>
        <dbReference type="WBParaSite" id="EEL_0000839601-mRNA-1"/>
    </source>
</evidence>
<dbReference type="PANTHER" id="PTHR48043:SF5">
    <property type="entry name" value="UDP-GLUCURONOSYLTRANSFERASE UGT-58-RELATED"/>
    <property type="match status" value="1"/>
</dbReference>
<dbReference type="EC" id="2.4.1.17" evidence="2"/>
<evidence type="ECO:0000256" key="3">
    <source>
        <dbReference type="ARBA" id="ARBA00022676"/>
    </source>
</evidence>
<dbReference type="WBParaSite" id="EEL_0000839601-mRNA-1">
    <property type="protein sequence ID" value="EEL_0000839601-mRNA-1"/>
    <property type="gene ID" value="EEL_0000839601"/>
</dbReference>
<feature type="chain" id="PRO_5006447942" description="glucuronosyltransferase" evidence="5">
    <location>
        <begin position="21"/>
        <end position="202"/>
    </location>
</feature>
<feature type="signal peptide" evidence="5">
    <location>
        <begin position="1"/>
        <end position="20"/>
    </location>
</feature>
<accession>A0A0R3S165</accession>
<dbReference type="AlphaFoldDB" id="A0A0R3S165"/>
<keyword evidence="6" id="KW-1185">Reference proteome</keyword>
<evidence type="ECO:0000256" key="4">
    <source>
        <dbReference type="ARBA" id="ARBA00022679"/>
    </source>
</evidence>
<evidence type="ECO:0000256" key="1">
    <source>
        <dbReference type="ARBA" id="ARBA00009995"/>
    </source>
</evidence>
<keyword evidence="4" id="KW-0808">Transferase</keyword>
<keyword evidence="5" id="KW-0732">Signal</keyword>
<protein>
    <recommendedName>
        <fullName evidence="2">glucuronosyltransferase</fullName>
        <ecNumber evidence="2">2.4.1.17</ecNumber>
    </recommendedName>
</protein>
<dbReference type="SUPFAM" id="SSF53756">
    <property type="entry name" value="UDP-Glycosyltransferase/glycogen phosphorylase"/>
    <property type="match status" value="1"/>
</dbReference>
<reference evidence="7" key="1">
    <citation type="submission" date="2017-02" db="UniProtKB">
        <authorList>
            <consortium name="WormBaseParasite"/>
        </authorList>
    </citation>
    <scope>IDENTIFICATION</scope>
</reference>
<organism evidence="6 7">
    <name type="scientific">Elaeophora elaphi</name>
    <dbReference type="NCBI Taxonomy" id="1147741"/>
    <lineage>
        <taxon>Eukaryota</taxon>
        <taxon>Metazoa</taxon>
        <taxon>Ecdysozoa</taxon>
        <taxon>Nematoda</taxon>
        <taxon>Chromadorea</taxon>
        <taxon>Rhabditida</taxon>
        <taxon>Spirurina</taxon>
        <taxon>Spiruromorpha</taxon>
        <taxon>Filarioidea</taxon>
        <taxon>Onchocercidae</taxon>
        <taxon>Elaeophora</taxon>
    </lineage>
</organism>
<dbReference type="InterPro" id="IPR050271">
    <property type="entry name" value="UDP-glycosyltransferase"/>
</dbReference>
<proteinExistence type="inferred from homology"/>
<sequence length="202" mass="23253">MVKFIALFLILLSFLNLNETANILVMPNSLFLVRPFTMRALAKELIKRKHSVIWVEYGFYRNVLLIHKQEFDASVTKNFTAVIVDDLYNPYGLLLVGMLPNAFYMERNATINFVNTPQIFDFARPYMPRVVFIGAIQRRKAALLKKKWLTFIDKADVKNGFVLFTTGFAEKWNLAPKYLIVGHPEVRAHITHGDLNGVSENV</sequence>
<dbReference type="Proteomes" id="UP000050640">
    <property type="component" value="Unplaced"/>
</dbReference>
<dbReference type="STRING" id="1147741.A0A0R3S165"/>
<dbReference type="PANTHER" id="PTHR48043">
    <property type="entry name" value="EG:EG0003.4 PROTEIN-RELATED"/>
    <property type="match status" value="1"/>
</dbReference>
<evidence type="ECO:0000313" key="6">
    <source>
        <dbReference type="Proteomes" id="UP000050640"/>
    </source>
</evidence>
<name>A0A0R3S165_9BILA</name>
<evidence type="ECO:0000256" key="5">
    <source>
        <dbReference type="SAM" id="SignalP"/>
    </source>
</evidence>
<comment type="similarity">
    <text evidence="1">Belongs to the UDP-glycosyltransferase family.</text>
</comment>
<evidence type="ECO:0000256" key="2">
    <source>
        <dbReference type="ARBA" id="ARBA00012544"/>
    </source>
</evidence>
<dbReference type="GO" id="GO:0015020">
    <property type="term" value="F:glucuronosyltransferase activity"/>
    <property type="evidence" value="ECO:0007669"/>
    <property type="project" value="UniProtKB-EC"/>
</dbReference>